<evidence type="ECO:0000313" key="1">
    <source>
        <dbReference type="EMBL" id="MCI48809.1"/>
    </source>
</evidence>
<dbReference type="AlphaFoldDB" id="A0A392SJI0"/>
<evidence type="ECO:0000313" key="2">
    <source>
        <dbReference type="Proteomes" id="UP000265520"/>
    </source>
</evidence>
<accession>A0A392SJI0</accession>
<name>A0A392SJI0_9FABA</name>
<protein>
    <submittedName>
        <fullName evidence="1">Uncharacterized protein</fullName>
    </submittedName>
</protein>
<sequence length="69" mass="8030">MRALWEELDQFRPLPRCTCPRQCVCAAMCNARMFKTGDKIIQFLIGLNEQYQSVRSQILLMEPLPAINK</sequence>
<dbReference type="Proteomes" id="UP000265520">
    <property type="component" value="Unassembled WGS sequence"/>
</dbReference>
<feature type="non-terminal residue" evidence="1">
    <location>
        <position position="69"/>
    </location>
</feature>
<proteinExistence type="predicted"/>
<keyword evidence="2" id="KW-1185">Reference proteome</keyword>
<reference evidence="1 2" key="1">
    <citation type="journal article" date="2018" name="Front. Plant Sci.">
        <title>Red Clover (Trifolium pratense) and Zigzag Clover (T. medium) - A Picture of Genomic Similarities and Differences.</title>
        <authorList>
            <person name="Dluhosova J."/>
            <person name="Istvanek J."/>
            <person name="Nedelnik J."/>
            <person name="Repkova J."/>
        </authorList>
    </citation>
    <scope>NUCLEOTIDE SEQUENCE [LARGE SCALE GENOMIC DNA]</scope>
    <source>
        <strain evidence="2">cv. 10/8</strain>
        <tissue evidence="1">Leaf</tissue>
    </source>
</reference>
<comment type="caution">
    <text evidence="1">The sequence shown here is derived from an EMBL/GenBank/DDBJ whole genome shotgun (WGS) entry which is preliminary data.</text>
</comment>
<organism evidence="1 2">
    <name type="scientific">Trifolium medium</name>
    <dbReference type="NCBI Taxonomy" id="97028"/>
    <lineage>
        <taxon>Eukaryota</taxon>
        <taxon>Viridiplantae</taxon>
        <taxon>Streptophyta</taxon>
        <taxon>Embryophyta</taxon>
        <taxon>Tracheophyta</taxon>
        <taxon>Spermatophyta</taxon>
        <taxon>Magnoliopsida</taxon>
        <taxon>eudicotyledons</taxon>
        <taxon>Gunneridae</taxon>
        <taxon>Pentapetalae</taxon>
        <taxon>rosids</taxon>
        <taxon>fabids</taxon>
        <taxon>Fabales</taxon>
        <taxon>Fabaceae</taxon>
        <taxon>Papilionoideae</taxon>
        <taxon>50 kb inversion clade</taxon>
        <taxon>NPAAA clade</taxon>
        <taxon>Hologalegina</taxon>
        <taxon>IRL clade</taxon>
        <taxon>Trifolieae</taxon>
        <taxon>Trifolium</taxon>
    </lineage>
</organism>
<dbReference type="PANTHER" id="PTHR34222">
    <property type="entry name" value="GAG_PRE-INTEGRS DOMAIN-CONTAINING PROTEIN"/>
    <property type="match status" value="1"/>
</dbReference>
<dbReference type="EMBL" id="LXQA010391733">
    <property type="protein sequence ID" value="MCI48809.1"/>
    <property type="molecule type" value="Genomic_DNA"/>
</dbReference>
<dbReference type="PANTHER" id="PTHR34222:SF99">
    <property type="entry name" value="PROTEIN, PUTATIVE-RELATED"/>
    <property type="match status" value="1"/>
</dbReference>